<proteinExistence type="predicted"/>
<sequence length="143" mass="16620">MYSSDRRRMRQPFIDAWTKGKQKKPLAPIEQMIFEVIRDHPEYHSLLDQPEFALEADWPPEMGVTNPFLHMSMHLSLREMVQTDRPAGIRSVHSELSLKKADPLEAEHEMIDCLGEALWQAQQNGGPPDEAKLMECLRDKLKR</sequence>
<dbReference type="Pfam" id="PF08897">
    <property type="entry name" value="DUF1841"/>
    <property type="match status" value="1"/>
</dbReference>
<evidence type="ECO:0000313" key="1">
    <source>
        <dbReference type="EMBL" id="QGT78771.1"/>
    </source>
</evidence>
<dbReference type="EMBL" id="CP046415">
    <property type="protein sequence ID" value="QGT78771.1"/>
    <property type="molecule type" value="Genomic_DNA"/>
</dbReference>
<dbReference type="AlphaFoldDB" id="A0A6I6D5S4"/>
<dbReference type="RefSeq" id="WP_125199233.1">
    <property type="nucleotide sequence ID" value="NZ_CP046415.1"/>
</dbReference>
<keyword evidence="2" id="KW-1185">Reference proteome</keyword>
<gene>
    <name evidence="1" type="ORF">GM160_07580</name>
</gene>
<protein>
    <submittedName>
        <fullName evidence="1">DUF1841 family protein</fullName>
    </submittedName>
</protein>
<evidence type="ECO:0000313" key="2">
    <source>
        <dbReference type="Proteomes" id="UP000427716"/>
    </source>
</evidence>
<dbReference type="Proteomes" id="UP000427716">
    <property type="component" value="Chromosome"/>
</dbReference>
<organism evidence="1 2">
    <name type="scientific">Guyparkeria halophila</name>
    <dbReference type="NCBI Taxonomy" id="47960"/>
    <lineage>
        <taxon>Bacteria</taxon>
        <taxon>Pseudomonadati</taxon>
        <taxon>Pseudomonadota</taxon>
        <taxon>Gammaproteobacteria</taxon>
        <taxon>Chromatiales</taxon>
        <taxon>Thioalkalibacteraceae</taxon>
        <taxon>Guyparkeria</taxon>
    </lineage>
</organism>
<dbReference type="InterPro" id="IPR014993">
    <property type="entry name" value="DUF1841"/>
</dbReference>
<accession>A0A6I6D5S4</accession>
<reference evidence="1 2" key="1">
    <citation type="submission" date="2019-11" db="EMBL/GenBank/DDBJ databases">
        <authorList>
            <person name="Zhang J."/>
            <person name="Sun C."/>
        </authorList>
    </citation>
    <scope>NUCLEOTIDE SEQUENCE [LARGE SCALE GENOMIC DNA]</scope>
    <source>
        <strain evidence="2">sp2</strain>
    </source>
</reference>
<name>A0A6I6D5S4_9GAMM</name>
<dbReference type="KEGG" id="ghl:GM160_07580"/>